<proteinExistence type="predicted"/>
<organism evidence="3 4">
    <name type="scientific">Arthrobacter echini</name>
    <dbReference type="NCBI Taxonomy" id="1529066"/>
    <lineage>
        <taxon>Bacteria</taxon>
        <taxon>Bacillati</taxon>
        <taxon>Actinomycetota</taxon>
        <taxon>Actinomycetes</taxon>
        <taxon>Micrococcales</taxon>
        <taxon>Micrococcaceae</taxon>
        <taxon>Arthrobacter</taxon>
    </lineage>
</organism>
<accession>A0A4S5E8N4</accession>
<evidence type="ECO:0000313" key="3">
    <source>
        <dbReference type="EMBL" id="THJ67998.1"/>
    </source>
</evidence>
<dbReference type="InterPro" id="IPR029046">
    <property type="entry name" value="LolA/LolB/LppX"/>
</dbReference>
<comment type="caution">
    <text evidence="3">The sequence shown here is derived from an EMBL/GenBank/DDBJ whole genome shotgun (WGS) entry which is preliminary data.</text>
</comment>
<dbReference type="RefSeq" id="WP_136453195.1">
    <property type="nucleotide sequence ID" value="NZ_SSWH01000002.1"/>
</dbReference>
<sequence>MNKNWRWLPAGIVPAVIVAASVSGTAVAEAQPQLPAKTAQELLEFVATGSDEAYSGTVEQESNLGLPDIGMATPPGGTSSSDPTSMALELLTGEHTARVFVDGPDRARVQVLDELAERDVIVNENEIWSYDSRANEARHVVLPDKDAVKAELETKLQENAAKHPELQDLPRTPAELAETFLAKIDPDTAVTVSGTSRVADRSAYELLLTPEDPSTLIGSISVSVDSETGVPLGVAVQAKGQEDAAFEAGFSDVDFAAPDAGLFEFTPPAGATVTEAPTADELETELKAKTEGKTGENTQSLPAGSPEKPTVVGEGWSTIVELPIGSAGLMGLKPGSDPDAGMGEIMEIEPGMDPEDIAGAQAMLDQALTEVDGGRALQTALASVLITDDGRVLVGAVGIDQLIAASQQ</sequence>
<feature type="signal peptide" evidence="2">
    <location>
        <begin position="1"/>
        <end position="28"/>
    </location>
</feature>
<dbReference type="EMBL" id="SSWH01000002">
    <property type="protein sequence ID" value="THJ67998.1"/>
    <property type="molecule type" value="Genomic_DNA"/>
</dbReference>
<evidence type="ECO:0000313" key="4">
    <source>
        <dbReference type="Proteomes" id="UP000305233"/>
    </source>
</evidence>
<keyword evidence="4" id="KW-1185">Reference proteome</keyword>
<gene>
    <name evidence="3" type="ORF">E8P82_04035</name>
</gene>
<evidence type="ECO:0000256" key="2">
    <source>
        <dbReference type="SAM" id="SignalP"/>
    </source>
</evidence>
<dbReference type="Gene3D" id="2.50.20.10">
    <property type="entry name" value="Lipoprotein localisation LolA/LolB/LppX"/>
    <property type="match status" value="1"/>
</dbReference>
<dbReference type="OrthoDB" id="4822274at2"/>
<feature type="region of interest" description="Disordered" evidence="1">
    <location>
        <begin position="288"/>
        <end position="311"/>
    </location>
</feature>
<protein>
    <recommendedName>
        <fullName evidence="5">DUF2092 domain-containing protein</fullName>
    </recommendedName>
</protein>
<name>A0A4S5E8N4_9MICC</name>
<reference evidence="3 4" key="1">
    <citation type="submission" date="2019-04" db="EMBL/GenBank/DDBJ databases">
        <authorList>
            <person name="Liu Q."/>
            <person name="Xin Y.-H."/>
        </authorList>
    </citation>
    <scope>NUCLEOTIDE SEQUENCE [LARGE SCALE GENOMIC DNA]</scope>
    <source>
        <strain evidence="3 4">AM23</strain>
    </source>
</reference>
<dbReference type="AlphaFoldDB" id="A0A4S5E8N4"/>
<dbReference type="PANTHER" id="PTHR37507:SF2">
    <property type="entry name" value="SPORULATION PROTEIN YDCC"/>
    <property type="match status" value="1"/>
</dbReference>
<evidence type="ECO:0008006" key="5">
    <source>
        <dbReference type="Google" id="ProtNLM"/>
    </source>
</evidence>
<dbReference type="Proteomes" id="UP000305233">
    <property type="component" value="Unassembled WGS sequence"/>
</dbReference>
<dbReference type="PANTHER" id="PTHR37507">
    <property type="entry name" value="SPORULATION PROTEIN YDCC"/>
    <property type="match status" value="1"/>
</dbReference>
<keyword evidence="2" id="KW-0732">Signal</keyword>
<dbReference type="InterPro" id="IPR052944">
    <property type="entry name" value="Sporulation_related"/>
</dbReference>
<evidence type="ECO:0000256" key="1">
    <source>
        <dbReference type="SAM" id="MobiDB-lite"/>
    </source>
</evidence>
<dbReference type="SUPFAM" id="SSF89392">
    <property type="entry name" value="Prokaryotic lipoproteins and lipoprotein localization factors"/>
    <property type="match status" value="1"/>
</dbReference>
<feature type="chain" id="PRO_5020698886" description="DUF2092 domain-containing protein" evidence="2">
    <location>
        <begin position="29"/>
        <end position="408"/>
    </location>
</feature>